<name>A0AAV2QNC5_MEGNR</name>
<sequence>MSTFSWSHSVAPHLIDLAKILKHHFPRLKLLFGRNSNMKYREQVLGDFFLLNPYTIKGLGSSWVYVLPHTIALTLTFSITIHEIAHNLAFGHSKPILNRALGIFANLPICLPFSVAFKGYHLEHHRYQGDEKLDTDIPTQVEASLFCTTAGKMLWMFLQPFFYAFRPLVTYPKTPTVLEITNTVIQITFNVAIGYFLGAKCITYLAGGSILAMGIHPVAGHFISEHYMFQKGHETYSYYGPLNYITFNVGYHNEHHDFPFVPGCRLPMVKKMAPEYYDNLPQHNSWVRVIFNFITDPSIGPYARIKRKHVGLDKKE</sequence>
<evidence type="ECO:0000256" key="1">
    <source>
        <dbReference type="SAM" id="Phobius"/>
    </source>
</evidence>
<keyword evidence="4" id="KW-1185">Reference proteome</keyword>
<proteinExistence type="predicted"/>
<evidence type="ECO:0000259" key="2">
    <source>
        <dbReference type="Pfam" id="PF00487"/>
    </source>
</evidence>
<accession>A0AAV2QNC5</accession>
<evidence type="ECO:0000313" key="3">
    <source>
        <dbReference type="EMBL" id="CAL4088453.1"/>
    </source>
</evidence>
<protein>
    <recommendedName>
        <fullName evidence="2">Fatty acid desaturase domain-containing protein</fullName>
    </recommendedName>
</protein>
<keyword evidence="1" id="KW-1133">Transmembrane helix</keyword>
<feature type="domain" description="Fatty acid desaturase" evidence="2">
    <location>
        <begin position="63"/>
        <end position="278"/>
    </location>
</feature>
<feature type="transmembrane region" description="Helical" evidence="1">
    <location>
        <begin position="177"/>
        <end position="196"/>
    </location>
</feature>
<evidence type="ECO:0000313" key="4">
    <source>
        <dbReference type="Proteomes" id="UP001497623"/>
    </source>
</evidence>
<dbReference type="GO" id="GO:0016020">
    <property type="term" value="C:membrane"/>
    <property type="evidence" value="ECO:0007669"/>
    <property type="project" value="GOC"/>
</dbReference>
<dbReference type="AlphaFoldDB" id="A0AAV2QNC5"/>
<organism evidence="3 4">
    <name type="scientific">Meganyctiphanes norvegica</name>
    <name type="common">Northern krill</name>
    <name type="synonym">Thysanopoda norvegica</name>
    <dbReference type="NCBI Taxonomy" id="48144"/>
    <lineage>
        <taxon>Eukaryota</taxon>
        <taxon>Metazoa</taxon>
        <taxon>Ecdysozoa</taxon>
        <taxon>Arthropoda</taxon>
        <taxon>Crustacea</taxon>
        <taxon>Multicrustacea</taxon>
        <taxon>Malacostraca</taxon>
        <taxon>Eumalacostraca</taxon>
        <taxon>Eucarida</taxon>
        <taxon>Euphausiacea</taxon>
        <taxon>Euphausiidae</taxon>
        <taxon>Meganyctiphanes</taxon>
    </lineage>
</organism>
<dbReference type="Proteomes" id="UP001497623">
    <property type="component" value="Unassembled WGS sequence"/>
</dbReference>
<feature type="transmembrane region" description="Helical" evidence="1">
    <location>
        <begin position="143"/>
        <end position="165"/>
    </location>
</feature>
<dbReference type="EMBL" id="CAXKWB010007801">
    <property type="protein sequence ID" value="CAL4088453.1"/>
    <property type="molecule type" value="Genomic_DNA"/>
</dbReference>
<gene>
    <name evidence="3" type="ORF">MNOR_LOCUS13558</name>
</gene>
<dbReference type="PANTHER" id="PTHR12879">
    <property type="entry name" value="SPHINGOLIPID DELTA 4 DESATURASE/C-4 HYDROXYLASE PROTEIN DES2"/>
    <property type="match status" value="1"/>
</dbReference>
<keyword evidence="1" id="KW-0812">Transmembrane</keyword>
<feature type="non-terminal residue" evidence="3">
    <location>
        <position position="316"/>
    </location>
</feature>
<comment type="caution">
    <text evidence="3">The sequence shown here is derived from an EMBL/GenBank/DDBJ whole genome shotgun (WGS) entry which is preliminary data.</text>
</comment>
<dbReference type="PANTHER" id="PTHR12879:SF8">
    <property type="entry name" value="SPHINGOLIPID DELTA(4)-DESATURASE DES1"/>
    <property type="match status" value="1"/>
</dbReference>
<keyword evidence="1" id="KW-0472">Membrane</keyword>
<dbReference type="InterPro" id="IPR005804">
    <property type="entry name" value="FA_desaturase_dom"/>
</dbReference>
<feature type="transmembrane region" description="Helical" evidence="1">
    <location>
        <begin position="63"/>
        <end position="84"/>
    </location>
</feature>
<dbReference type="Pfam" id="PF00487">
    <property type="entry name" value="FA_desaturase"/>
    <property type="match status" value="1"/>
</dbReference>
<dbReference type="GO" id="GO:0042284">
    <property type="term" value="F:sphingolipid delta-4 desaturase activity"/>
    <property type="evidence" value="ECO:0007669"/>
    <property type="project" value="TreeGrafter"/>
</dbReference>
<dbReference type="GO" id="GO:0046513">
    <property type="term" value="P:ceramide biosynthetic process"/>
    <property type="evidence" value="ECO:0007669"/>
    <property type="project" value="TreeGrafter"/>
</dbReference>
<feature type="transmembrane region" description="Helical" evidence="1">
    <location>
        <begin position="202"/>
        <end position="223"/>
    </location>
</feature>
<reference evidence="3 4" key="1">
    <citation type="submission" date="2024-05" db="EMBL/GenBank/DDBJ databases">
        <authorList>
            <person name="Wallberg A."/>
        </authorList>
    </citation>
    <scope>NUCLEOTIDE SEQUENCE [LARGE SCALE GENOMIC DNA]</scope>
</reference>
<feature type="transmembrane region" description="Helical" evidence="1">
    <location>
        <begin position="96"/>
        <end position="117"/>
    </location>
</feature>